<dbReference type="AlphaFoldDB" id="A0A840P876"/>
<evidence type="ECO:0000256" key="1">
    <source>
        <dbReference type="SAM" id="Phobius"/>
    </source>
</evidence>
<keyword evidence="2" id="KW-0808">Transferase</keyword>
<reference evidence="2 3" key="1">
    <citation type="submission" date="2020-08" db="EMBL/GenBank/DDBJ databases">
        <title>Genomic Encyclopedia of Type Strains, Phase IV (KMG-IV): sequencing the most valuable type-strain genomes for metagenomic binning, comparative biology and taxonomic classification.</title>
        <authorList>
            <person name="Goeker M."/>
        </authorList>
    </citation>
    <scope>NUCLEOTIDE SEQUENCE [LARGE SCALE GENOMIC DNA]</scope>
    <source>
        <strain evidence="2 3">DSM 45615</strain>
    </source>
</reference>
<sequence length="111" mass="12248">MPASEPSLGEITRTIERFEADTKARFAELSASMALMVTRDLYEVQRVAMVEDITELREALRAEQESHVAERRAEADRRQADRRMVVSALLTAFLSIAAQIIQAALSVVGGG</sequence>
<name>A0A840P876_9ACTN</name>
<dbReference type="GO" id="GO:0016301">
    <property type="term" value="F:kinase activity"/>
    <property type="evidence" value="ECO:0007669"/>
    <property type="project" value="UniProtKB-KW"/>
</dbReference>
<accession>A0A840P876</accession>
<proteinExistence type="predicted"/>
<keyword evidence="3" id="KW-1185">Reference proteome</keyword>
<feature type="transmembrane region" description="Helical" evidence="1">
    <location>
        <begin position="85"/>
        <end position="105"/>
    </location>
</feature>
<dbReference type="EMBL" id="JACHGN010000019">
    <property type="protein sequence ID" value="MBB5137564.1"/>
    <property type="molecule type" value="Genomic_DNA"/>
</dbReference>
<keyword evidence="1" id="KW-1133">Transmembrane helix</keyword>
<keyword evidence="1" id="KW-0472">Membrane</keyword>
<keyword evidence="1" id="KW-0812">Transmembrane</keyword>
<organism evidence="2 3">
    <name type="scientific">Thermocatellispora tengchongensis</name>
    <dbReference type="NCBI Taxonomy" id="1073253"/>
    <lineage>
        <taxon>Bacteria</taxon>
        <taxon>Bacillati</taxon>
        <taxon>Actinomycetota</taxon>
        <taxon>Actinomycetes</taxon>
        <taxon>Streptosporangiales</taxon>
        <taxon>Streptosporangiaceae</taxon>
        <taxon>Thermocatellispora</taxon>
    </lineage>
</organism>
<dbReference type="RefSeq" id="WP_185054471.1">
    <property type="nucleotide sequence ID" value="NZ_BAABIX010000038.1"/>
</dbReference>
<gene>
    <name evidence="2" type="ORF">HNP84_007316</name>
</gene>
<evidence type="ECO:0000313" key="3">
    <source>
        <dbReference type="Proteomes" id="UP000578449"/>
    </source>
</evidence>
<comment type="caution">
    <text evidence="2">The sequence shown here is derived from an EMBL/GenBank/DDBJ whole genome shotgun (WGS) entry which is preliminary data.</text>
</comment>
<protein>
    <submittedName>
        <fullName evidence="2">C4-dicarboxylate-specific signal transduction histidine kinase</fullName>
    </submittedName>
</protein>
<dbReference type="Proteomes" id="UP000578449">
    <property type="component" value="Unassembled WGS sequence"/>
</dbReference>
<keyword evidence="2" id="KW-0418">Kinase</keyword>
<evidence type="ECO:0000313" key="2">
    <source>
        <dbReference type="EMBL" id="MBB5137564.1"/>
    </source>
</evidence>